<geneLocation type="plasmid" evidence="2 3">
    <name>pPA115</name>
</geneLocation>
<reference evidence="2 3" key="1">
    <citation type="journal article" date="2014" name="Appl. Environ. Microbiol.">
        <title>Elucidation of insertion elements encoded on plasmids and in vitro construction of shuttle vectors from the toxic cyanobacterium Planktothrix.</title>
        <authorList>
            <person name="Christiansen G."/>
            <person name="Goesmann A."/>
            <person name="Kurmayer R."/>
        </authorList>
    </citation>
    <scope>NUCLEOTIDE SEQUENCE [LARGE SCALE GENOMIC DNA]</scope>
    <source>
        <strain evidence="2 3">NIVA-CYA 126/8</strain>
        <plasmid evidence="2">pPA115</plasmid>
    </source>
</reference>
<accession>A0A073CAD0</accession>
<evidence type="ECO:0000313" key="2">
    <source>
        <dbReference type="EMBL" id="KEI65264.1"/>
    </source>
</evidence>
<keyword evidence="3" id="KW-1185">Reference proteome</keyword>
<protein>
    <submittedName>
        <fullName evidence="2">Uncharacterized protein</fullName>
    </submittedName>
</protein>
<keyword evidence="2" id="KW-0614">Plasmid</keyword>
<name>A0A073CAD0_PLAA1</name>
<evidence type="ECO:0000256" key="1">
    <source>
        <dbReference type="SAM" id="MobiDB-lite"/>
    </source>
</evidence>
<feature type="compositionally biased region" description="Low complexity" evidence="1">
    <location>
        <begin position="201"/>
        <end position="216"/>
    </location>
</feature>
<organism evidence="2 3">
    <name type="scientific">Planktothrix agardhii (strain NIVA-CYA 126/8)</name>
    <dbReference type="NCBI Taxonomy" id="388467"/>
    <lineage>
        <taxon>Bacteria</taxon>
        <taxon>Bacillati</taxon>
        <taxon>Cyanobacteriota</taxon>
        <taxon>Cyanophyceae</taxon>
        <taxon>Oscillatoriophycideae</taxon>
        <taxon>Oscillatoriales</taxon>
        <taxon>Microcoleaceae</taxon>
        <taxon>Planktothrix</taxon>
    </lineage>
</organism>
<dbReference type="AlphaFoldDB" id="A0A073CAD0"/>
<gene>
    <name evidence="2" type="ORF">A19Y_9066</name>
</gene>
<sequence>MRAIINAKSSEIDGLTVTGLTLQATSLMGLLAVNSIQELVVGELCATGRKDGIAVVLLSQDFDAICECSAGAQIMQNMVYKITGRITNTGVVAAQKYLGYDPRLISPNATEAFLPRVSDLYSCWLVEKGGRFWRTRFYPAEMMLASVANNLQEKEARDRLFAQYPSTLKGRLQALKQFTQDYVAALKDGKGFDSIGRSDSETASSPSASTPDTTPSKTLVTYR</sequence>
<dbReference type="PATRIC" id="fig|388467.6.peg.4690"/>
<evidence type="ECO:0000313" key="3">
    <source>
        <dbReference type="Proteomes" id="UP000027395"/>
    </source>
</evidence>
<feature type="compositionally biased region" description="Basic and acidic residues" evidence="1">
    <location>
        <begin position="190"/>
        <end position="200"/>
    </location>
</feature>
<feature type="region of interest" description="Disordered" evidence="1">
    <location>
        <begin position="190"/>
        <end position="223"/>
    </location>
</feature>
<dbReference type="HOGENOM" id="CLU_1239221_0_0_3"/>
<dbReference type="RefSeq" id="WP_042158430.1">
    <property type="nucleotide sequence ID" value="NZ_CM002804.1"/>
</dbReference>
<dbReference type="EMBL" id="CM002804">
    <property type="protein sequence ID" value="KEI65264.1"/>
    <property type="molecule type" value="Genomic_DNA"/>
</dbReference>
<proteinExistence type="predicted"/>
<dbReference type="Proteomes" id="UP000027395">
    <property type="component" value="Plasmid pPA115"/>
</dbReference>